<comment type="caution">
    <text evidence="2">The sequence shown here is derived from an EMBL/GenBank/DDBJ whole genome shotgun (WGS) entry which is preliminary data.</text>
</comment>
<accession>A0A9D1L326</accession>
<evidence type="ECO:0008006" key="4">
    <source>
        <dbReference type="Google" id="ProtNLM"/>
    </source>
</evidence>
<feature type="transmembrane region" description="Helical" evidence="1">
    <location>
        <begin position="135"/>
        <end position="152"/>
    </location>
</feature>
<evidence type="ECO:0000256" key="1">
    <source>
        <dbReference type="SAM" id="Phobius"/>
    </source>
</evidence>
<name>A0A9D1L326_9BACT</name>
<sequence length="430" mass="50332">MIEMMYLLCLGILPLIYMLSCWIPKGKNWILFLGSILCWFILSPVVSLVMIGMFLTSWGGSRWLYQIRVDRRKKELIFLSEMLLYFVLWNILWGSGAFQEFFLGSISLLLVFLHAMKYSIDVFQGRITPVKEIDLYGFYLIGFPRIWISRYMEYSKFKRLYHKDVTWEQFKNGGKRFFFGICRAILLGMVGIKIVRYLISHMMEQSVFTLWVFLPLLVLSCYHIWIGLRQLSDGLWMMAGLELKKEKSPVGFLQPLHKFVIAFYPSLLSHIPIQYENGWSRKYALSIACLTALFAFCLYPSFAFLWGGMILGILVSCDAIPWVQKRPGWVRYTIYFIIVSIVTLFLLGADGMTYLKAMIGLEHLPFIGNMTLYQILQYGLFYLVTILCAIPWKKKKIENKWVARLMTILMILISILLFALLCVYFWQVSV</sequence>
<dbReference type="Proteomes" id="UP000824087">
    <property type="component" value="Unassembled WGS sequence"/>
</dbReference>
<gene>
    <name evidence="2" type="ORF">IAD49_01650</name>
</gene>
<evidence type="ECO:0000313" key="2">
    <source>
        <dbReference type="EMBL" id="HIU22265.1"/>
    </source>
</evidence>
<feature type="transmembrane region" description="Helical" evidence="1">
    <location>
        <begin position="375"/>
        <end position="393"/>
    </location>
</feature>
<feature type="transmembrane region" description="Helical" evidence="1">
    <location>
        <begin position="76"/>
        <end position="95"/>
    </location>
</feature>
<organism evidence="2 3">
    <name type="scientific">Candidatus Fimihabitans intestinipullorum</name>
    <dbReference type="NCBI Taxonomy" id="2840820"/>
    <lineage>
        <taxon>Bacteria</taxon>
        <taxon>Bacillati</taxon>
        <taxon>Mycoplasmatota</taxon>
        <taxon>Mycoplasmatota incertae sedis</taxon>
        <taxon>Candidatus Fimihabitans</taxon>
    </lineage>
</organism>
<feature type="transmembrane region" description="Helical" evidence="1">
    <location>
        <begin position="335"/>
        <end position="355"/>
    </location>
</feature>
<protein>
    <recommendedName>
        <fullName evidence="4">MBOAT family protein</fullName>
    </recommendedName>
</protein>
<evidence type="ECO:0000313" key="3">
    <source>
        <dbReference type="Proteomes" id="UP000824087"/>
    </source>
</evidence>
<feature type="transmembrane region" description="Helical" evidence="1">
    <location>
        <begin position="283"/>
        <end position="299"/>
    </location>
</feature>
<proteinExistence type="predicted"/>
<dbReference type="EMBL" id="DVML01000010">
    <property type="protein sequence ID" value="HIU22265.1"/>
    <property type="molecule type" value="Genomic_DNA"/>
</dbReference>
<feature type="transmembrane region" description="Helical" evidence="1">
    <location>
        <begin position="101"/>
        <end position="123"/>
    </location>
</feature>
<reference evidence="2" key="2">
    <citation type="journal article" date="2021" name="PeerJ">
        <title>Extensive microbial diversity within the chicken gut microbiome revealed by metagenomics and culture.</title>
        <authorList>
            <person name="Gilroy R."/>
            <person name="Ravi A."/>
            <person name="Getino M."/>
            <person name="Pursley I."/>
            <person name="Horton D.L."/>
            <person name="Alikhan N.F."/>
            <person name="Baker D."/>
            <person name="Gharbi K."/>
            <person name="Hall N."/>
            <person name="Watson M."/>
            <person name="Adriaenssens E.M."/>
            <person name="Foster-Nyarko E."/>
            <person name="Jarju S."/>
            <person name="Secka A."/>
            <person name="Antonio M."/>
            <person name="Oren A."/>
            <person name="Chaudhuri R.R."/>
            <person name="La Ragione R."/>
            <person name="Hildebrand F."/>
            <person name="Pallen M.J."/>
        </authorList>
    </citation>
    <scope>NUCLEOTIDE SEQUENCE</scope>
    <source>
        <strain evidence="2">CHK197-8231</strain>
    </source>
</reference>
<feature type="transmembrane region" description="Helical" evidence="1">
    <location>
        <begin position="177"/>
        <end position="195"/>
    </location>
</feature>
<feature type="transmembrane region" description="Helical" evidence="1">
    <location>
        <begin position="207"/>
        <end position="228"/>
    </location>
</feature>
<keyword evidence="1" id="KW-0472">Membrane</keyword>
<keyword evidence="1" id="KW-1133">Transmembrane helix</keyword>
<keyword evidence="1" id="KW-0812">Transmembrane</keyword>
<feature type="transmembrane region" description="Helical" evidence="1">
    <location>
        <begin position="405"/>
        <end position="426"/>
    </location>
</feature>
<dbReference type="AlphaFoldDB" id="A0A9D1L326"/>
<reference evidence="2" key="1">
    <citation type="submission" date="2020-10" db="EMBL/GenBank/DDBJ databases">
        <authorList>
            <person name="Gilroy R."/>
        </authorList>
    </citation>
    <scope>NUCLEOTIDE SEQUENCE</scope>
    <source>
        <strain evidence="2">CHK197-8231</strain>
    </source>
</reference>
<feature type="transmembrane region" description="Helical" evidence="1">
    <location>
        <begin position="31"/>
        <end position="55"/>
    </location>
</feature>